<keyword evidence="2" id="KW-0645">Protease</keyword>
<reference evidence="2" key="1">
    <citation type="journal article" date="2021" name="PeerJ">
        <title>Extensive microbial diversity within the chicken gut microbiome revealed by metagenomics and culture.</title>
        <authorList>
            <person name="Gilroy R."/>
            <person name="Ravi A."/>
            <person name="Getino M."/>
            <person name="Pursley I."/>
            <person name="Horton D.L."/>
            <person name="Alikhan N.F."/>
            <person name="Baker D."/>
            <person name="Gharbi K."/>
            <person name="Hall N."/>
            <person name="Watson M."/>
            <person name="Adriaenssens E.M."/>
            <person name="Foster-Nyarko E."/>
            <person name="Jarju S."/>
            <person name="Secka A."/>
            <person name="Antonio M."/>
            <person name="Oren A."/>
            <person name="Chaudhuri R.R."/>
            <person name="La Ragione R."/>
            <person name="Hildebrand F."/>
            <person name="Pallen M.J."/>
        </authorList>
    </citation>
    <scope>NUCLEOTIDE SEQUENCE</scope>
    <source>
        <strain evidence="2">ChiGjej5B5-7349</strain>
    </source>
</reference>
<dbReference type="AlphaFoldDB" id="A0A921SMG6"/>
<keyword evidence="1" id="KW-1133">Transmembrane helix</keyword>
<accession>A0A921SMG6</accession>
<evidence type="ECO:0000313" key="3">
    <source>
        <dbReference type="Proteomes" id="UP000784435"/>
    </source>
</evidence>
<keyword evidence="2" id="KW-0482">Metalloprotease</keyword>
<protein>
    <submittedName>
        <fullName evidence="2">PrsW family intramembrane metalloprotease</fullName>
    </submittedName>
</protein>
<dbReference type="GO" id="GO:0008237">
    <property type="term" value="F:metallopeptidase activity"/>
    <property type="evidence" value="ECO:0007669"/>
    <property type="project" value="UniProtKB-KW"/>
</dbReference>
<feature type="transmembrane region" description="Helical" evidence="1">
    <location>
        <begin position="209"/>
        <end position="232"/>
    </location>
</feature>
<feature type="transmembrane region" description="Helical" evidence="1">
    <location>
        <begin position="72"/>
        <end position="92"/>
    </location>
</feature>
<keyword evidence="1" id="KW-0812">Transmembrane</keyword>
<dbReference type="InterPro" id="IPR026898">
    <property type="entry name" value="PrsW"/>
</dbReference>
<feature type="transmembrane region" description="Helical" evidence="1">
    <location>
        <begin position="244"/>
        <end position="265"/>
    </location>
</feature>
<proteinExistence type="predicted"/>
<dbReference type="PANTHER" id="PTHR36844:SF1">
    <property type="entry name" value="PROTEASE PRSW"/>
    <property type="match status" value="1"/>
</dbReference>
<dbReference type="Proteomes" id="UP000784435">
    <property type="component" value="Unassembled WGS sequence"/>
</dbReference>
<keyword evidence="1" id="KW-0472">Membrane</keyword>
<comment type="caution">
    <text evidence="2">The sequence shown here is derived from an EMBL/GenBank/DDBJ whole genome shotgun (WGS) entry which is preliminary data.</text>
</comment>
<evidence type="ECO:0000313" key="2">
    <source>
        <dbReference type="EMBL" id="HJG79240.1"/>
    </source>
</evidence>
<reference evidence="2" key="2">
    <citation type="submission" date="2021-09" db="EMBL/GenBank/DDBJ databases">
        <authorList>
            <person name="Gilroy R."/>
        </authorList>
    </citation>
    <scope>NUCLEOTIDE SEQUENCE</scope>
    <source>
        <strain evidence="2">ChiGjej5B5-7349</strain>
    </source>
</reference>
<dbReference type="Pfam" id="PF13367">
    <property type="entry name" value="PrsW-protease"/>
    <property type="match status" value="1"/>
</dbReference>
<sequence>MGASAVAIQQSPAGAVDGSWTTQFSLGANQVDPLRTRNIILLVVGILLTLGLGGLFLLIILFQSIAFSGVGFIILLMSSIPLLAIFGTILLLDRWKPQPVVLLLSCVLWGAVASVILTLVGQLIFGAATYALTGIDTSTPFISAVILAPLFEETTKTVFLVAIVLAARRFFEGPLDGFMYGSLIGAGFAFTENLLYLNGAYSEAQAQGLITLFFMRCVMSPLLHSSFSALAGLSIGFAARRGQWWMTALMWIPGLIAGMILHGVWNAAASLPLSPVGSLLLMLGLSIAVALCWWGTGFFLWYRETKTARDALMRYASAGWLSEAEARMLGTWKGRRAGRRWATGPARRHMKAMIRVAASLPTTRDRVEAGVGGQTEKEYEVFLLNRLSAERKMMMRAMGLAA</sequence>
<name>A0A921SMG6_9MICO</name>
<feature type="transmembrane region" description="Helical" evidence="1">
    <location>
        <begin position="99"/>
        <end position="121"/>
    </location>
</feature>
<organism evidence="2 3">
    <name type="scientific">Brevibacterium senegalense</name>
    <dbReference type="NCBI Taxonomy" id="1033736"/>
    <lineage>
        <taxon>Bacteria</taxon>
        <taxon>Bacillati</taxon>
        <taxon>Actinomycetota</taxon>
        <taxon>Actinomycetes</taxon>
        <taxon>Micrococcales</taxon>
        <taxon>Brevibacteriaceae</taxon>
        <taxon>Brevibacterium</taxon>
    </lineage>
</organism>
<keyword evidence="2" id="KW-0378">Hydrolase</keyword>
<feature type="transmembrane region" description="Helical" evidence="1">
    <location>
        <begin position="178"/>
        <end position="197"/>
    </location>
</feature>
<evidence type="ECO:0000256" key="1">
    <source>
        <dbReference type="SAM" id="Phobius"/>
    </source>
</evidence>
<dbReference type="PANTHER" id="PTHR36844">
    <property type="entry name" value="PROTEASE PRSW"/>
    <property type="match status" value="1"/>
</dbReference>
<feature type="transmembrane region" description="Helical" evidence="1">
    <location>
        <begin position="141"/>
        <end position="166"/>
    </location>
</feature>
<dbReference type="EMBL" id="DYUK01000055">
    <property type="protein sequence ID" value="HJG79240.1"/>
    <property type="molecule type" value="Genomic_DNA"/>
</dbReference>
<feature type="transmembrane region" description="Helical" evidence="1">
    <location>
        <begin position="39"/>
        <end position="66"/>
    </location>
</feature>
<feature type="transmembrane region" description="Helical" evidence="1">
    <location>
        <begin position="277"/>
        <end position="302"/>
    </location>
</feature>
<gene>
    <name evidence="2" type="ORF">K8V08_02375</name>
</gene>